<dbReference type="GO" id="GO:0005739">
    <property type="term" value="C:mitochondrion"/>
    <property type="evidence" value="ECO:0007669"/>
    <property type="project" value="TreeGrafter"/>
</dbReference>
<reference evidence="3 4" key="2">
    <citation type="submission" date="2018-11" db="EMBL/GenBank/DDBJ databases">
        <authorList>
            <consortium name="Pathogen Informatics"/>
        </authorList>
    </citation>
    <scope>NUCLEOTIDE SEQUENCE [LARGE SCALE GENOMIC DNA]</scope>
</reference>
<evidence type="ECO:0000313" key="4">
    <source>
        <dbReference type="Proteomes" id="UP000267096"/>
    </source>
</evidence>
<dbReference type="CDD" id="cd06558">
    <property type="entry name" value="crotonase-like"/>
    <property type="match status" value="1"/>
</dbReference>
<evidence type="ECO:0000256" key="1">
    <source>
        <dbReference type="ARBA" id="ARBA00005254"/>
    </source>
</evidence>
<dbReference type="Pfam" id="PF00378">
    <property type="entry name" value="ECH_1"/>
    <property type="match status" value="1"/>
</dbReference>
<dbReference type="WBParaSite" id="ASIM_0001204401-mRNA-1">
    <property type="protein sequence ID" value="ASIM_0001204401-mRNA-1"/>
    <property type="gene ID" value="ASIM_0001204401"/>
</dbReference>
<dbReference type="AlphaFoldDB" id="A0A0M3JV10"/>
<evidence type="ECO:0000313" key="3">
    <source>
        <dbReference type="EMBL" id="VDK45232.1"/>
    </source>
</evidence>
<organism evidence="5">
    <name type="scientific">Anisakis simplex</name>
    <name type="common">Herring worm</name>
    <dbReference type="NCBI Taxonomy" id="6269"/>
    <lineage>
        <taxon>Eukaryota</taxon>
        <taxon>Metazoa</taxon>
        <taxon>Ecdysozoa</taxon>
        <taxon>Nematoda</taxon>
        <taxon>Chromadorea</taxon>
        <taxon>Rhabditida</taxon>
        <taxon>Spirurina</taxon>
        <taxon>Ascaridomorpha</taxon>
        <taxon>Ascaridoidea</taxon>
        <taxon>Anisakidae</taxon>
        <taxon>Anisakis</taxon>
        <taxon>Anisakis simplex complex</taxon>
    </lineage>
</organism>
<dbReference type="PROSITE" id="PS00166">
    <property type="entry name" value="ENOYL_COA_HYDRATASE"/>
    <property type="match status" value="1"/>
</dbReference>
<dbReference type="SUPFAM" id="SSF52096">
    <property type="entry name" value="ClpP/crotonase"/>
    <property type="match status" value="1"/>
</dbReference>
<dbReference type="GO" id="GO:0006635">
    <property type="term" value="P:fatty acid beta-oxidation"/>
    <property type="evidence" value="ECO:0007669"/>
    <property type="project" value="TreeGrafter"/>
</dbReference>
<reference evidence="5" key="1">
    <citation type="submission" date="2017-02" db="UniProtKB">
        <authorList>
            <consortium name="WormBaseParasite"/>
        </authorList>
    </citation>
    <scope>IDENTIFICATION</scope>
</reference>
<accession>A0A0M3JV10</accession>
<dbReference type="PANTHER" id="PTHR11941">
    <property type="entry name" value="ENOYL-COA HYDRATASE-RELATED"/>
    <property type="match status" value="1"/>
</dbReference>
<dbReference type="PANTHER" id="PTHR11941:SF171">
    <property type="entry name" value="SD19268P"/>
    <property type="match status" value="1"/>
</dbReference>
<dbReference type="Proteomes" id="UP000267096">
    <property type="component" value="Unassembled WGS sequence"/>
</dbReference>
<dbReference type="InterPro" id="IPR018376">
    <property type="entry name" value="Enoyl-CoA_hyd/isom_CS"/>
</dbReference>
<keyword evidence="4" id="KW-1185">Reference proteome</keyword>
<evidence type="ECO:0000256" key="2">
    <source>
        <dbReference type="RuleBase" id="RU003707"/>
    </source>
</evidence>
<gene>
    <name evidence="3" type="ORF">ASIM_LOCUS11510</name>
</gene>
<name>A0A0M3JV10_ANISI</name>
<proteinExistence type="inferred from homology"/>
<dbReference type="InterPro" id="IPR001753">
    <property type="entry name" value="Enoyl-CoA_hydra/iso"/>
</dbReference>
<comment type="similarity">
    <text evidence="1 2">Belongs to the enoyl-CoA hydratase/isomerase family.</text>
</comment>
<dbReference type="OrthoDB" id="410701at2759"/>
<dbReference type="InterPro" id="IPR029045">
    <property type="entry name" value="ClpP/crotonase-like_dom_sf"/>
</dbReference>
<dbReference type="EMBL" id="UYRR01031077">
    <property type="protein sequence ID" value="VDK45232.1"/>
    <property type="molecule type" value="Genomic_DNA"/>
</dbReference>
<dbReference type="GO" id="GO:0003824">
    <property type="term" value="F:catalytic activity"/>
    <property type="evidence" value="ECO:0007669"/>
    <property type="project" value="InterPro"/>
</dbReference>
<sequence>MNVSKLSSNLLASTKLLASVKPVNSATASAALRSYSSANGDGPVFTERLSGEHEGIVLLRMADKTKKNAIDKRLLDCFLSHVDALKADKDSRVVIVKSDVPGTFCAGADLKERAKMADEDVLPFVDKIRALTTNLADLPVPVIASINGWALGGGLEIALGADIRVSSWFL</sequence>
<dbReference type="Gene3D" id="3.90.226.10">
    <property type="entry name" value="2-enoyl-CoA Hydratase, Chain A, domain 1"/>
    <property type="match status" value="1"/>
</dbReference>
<protein>
    <submittedName>
        <fullName evidence="5">3-hydroxyisobutyryl-CoA hydrolase, mitochondrial</fullName>
    </submittedName>
</protein>
<evidence type="ECO:0000313" key="5">
    <source>
        <dbReference type="WBParaSite" id="ASIM_0001204401-mRNA-1"/>
    </source>
</evidence>